<sequence length="693" mass="78688">MKTPKKLHTSAAPVVGIVEWLRPGEYEHVEAVVADLKKLDVKELRMAVSWADWHAEGGMKWYDWLMPRLAKEVNLLPCLNYTPPSLGIVPKVSSPPRDPKAYADFLDVIITRYGNCFDYVELWNEPNNLIEWDYYLDPGWKIFCEMVGAAAYWAKQRGKKTVLGGMSSADYQWLDVICRAGVTRYIDVVGVHGFPKTWESAWAGWTQSIQQIQEVLDRHGIGAEIWITEAGYSTWRHDGFRQLKEFVKFLDAPVPRAYWYAGYDLHPECAHQEGFHQDERHYHFGLKQCQGTEKLLYRIWSAEGIEGVRAFDRMYSSNGEGRKADLVLPRMRLPRDGGNNSKSDVLITGGAGFIGTNLAHRLLSQGRTVLLLDNLSRSGVEKNVKWLRELHGHSVRLQIADIRDPFVVKDAVRSVEGIFHFAAQVAVTSALIDPATDFEVNARGTLNLLEALRTLRNPPPLLFTSTNKVYGEMKSVRLCEAPTRYRPAESIIHSHGFDESFPLDFYSPYGCSKGTADQYVIDYARTFNLPAVVFRMSCIYGTRQFGTEDQGWVAHFLIRSLQGEPIILYGDGKQVRDILFVEDLIDALLLAHKHIDIVCGRAFNIGGGTNNTTSLREILDLIAELRGERPEIKFGPWRKGDQRYYVSDTRAFNAATGWTPKTSVREGVEILHRWLLENESLFRVESPAREIAS</sequence>
<dbReference type="InterPro" id="IPR001509">
    <property type="entry name" value="Epimerase_deHydtase"/>
</dbReference>
<evidence type="ECO:0000313" key="3">
    <source>
        <dbReference type="EMBL" id="RJP14337.1"/>
    </source>
</evidence>
<evidence type="ECO:0000259" key="2">
    <source>
        <dbReference type="Pfam" id="PF01370"/>
    </source>
</evidence>
<dbReference type="InterPro" id="IPR036291">
    <property type="entry name" value="NAD(P)-bd_dom_sf"/>
</dbReference>
<comment type="similarity">
    <text evidence="1">Belongs to the NAD(P)-dependent epimerase/dehydratase family.</text>
</comment>
<comment type="caution">
    <text evidence="3">The sequence shown here is derived from an EMBL/GenBank/DDBJ whole genome shotgun (WGS) entry which is preliminary data.</text>
</comment>
<dbReference type="Proteomes" id="UP000265882">
    <property type="component" value="Unassembled WGS sequence"/>
</dbReference>
<name>A0A3A4MVV4_ABYX5</name>
<dbReference type="EMBL" id="QZKU01000144">
    <property type="protein sequence ID" value="RJP14337.1"/>
    <property type="molecule type" value="Genomic_DNA"/>
</dbReference>
<evidence type="ECO:0000256" key="1">
    <source>
        <dbReference type="ARBA" id="ARBA00007637"/>
    </source>
</evidence>
<accession>A0A3A4MVV4</accession>
<dbReference type="SUPFAM" id="SSF51735">
    <property type="entry name" value="NAD(P)-binding Rossmann-fold domains"/>
    <property type="match status" value="1"/>
</dbReference>
<dbReference type="SUPFAM" id="SSF51445">
    <property type="entry name" value="(Trans)glycosidases"/>
    <property type="match status" value="1"/>
</dbReference>
<dbReference type="AlphaFoldDB" id="A0A3A4MVV4"/>
<proteinExistence type="inferred from homology"/>
<reference evidence="3 4" key="1">
    <citation type="journal article" date="2017" name="ISME J.">
        <title>Energy and carbon metabolisms in a deep terrestrial subsurface fluid microbial community.</title>
        <authorList>
            <person name="Momper L."/>
            <person name="Jungbluth S.P."/>
            <person name="Lee M.D."/>
            <person name="Amend J.P."/>
        </authorList>
    </citation>
    <scope>NUCLEOTIDE SEQUENCE [LARGE SCALE GENOMIC DNA]</scope>
    <source>
        <strain evidence="3">SURF_5</strain>
    </source>
</reference>
<dbReference type="Gene3D" id="3.20.20.80">
    <property type="entry name" value="Glycosidases"/>
    <property type="match status" value="1"/>
</dbReference>
<protein>
    <submittedName>
        <fullName evidence="3">NAD-dependent epimerase/dehydratase family protein</fullName>
    </submittedName>
</protein>
<gene>
    <name evidence="3" type="ORF">C4520_21730</name>
</gene>
<feature type="domain" description="NAD-dependent epimerase/dehydratase" evidence="2">
    <location>
        <begin position="345"/>
        <end position="606"/>
    </location>
</feature>
<dbReference type="Pfam" id="PF01370">
    <property type="entry name" value="Epimerase"/>
    <property type="match status" value="1"/>
</dbReference>
<evidence type="ECO:0000313" key="4">
    <source>
        <dbReference type="Proteomes" id="UP000265882"/>
    </source>
</evidence>
<dbReference type="InterPro" id="IPR017853">
    <property type="entry name" value="GH"/>
</dbReference>
<dbReference type="Gene3D" id="3.40.50.720">
    <property type="entry name" value="NAD(P)-binding Rossmann-like Domain"/>
    <property type="match status" value="1"/>
</dbReference>
<organism evidence="3 4">
    <name type="scientific">Abyssobacteria bacterium (strain SURF_5)</name>
    <dbReference type="NCBI Taxonomy" id="2093360"/>
    <lineage>
        <taxon>Bacteria</taxon>
        <taxon>Pseudomonadati</taxon>
        <taxon>Candidatus Hydrogenedentota</taxon>
        <taxon>Candidatus Abyssobacteria</taxon>
    </lineage>
</organism>
<dbReference type="PANTHER" id="PTHR43000">
    <property type="entry name" value="DTDP-D-GLUCOSE 4,6-DEHYDRATASE-RELATED"/>
    <property type="match status" value="1"/>
</dbReference>